<dbReference type="GO" id="GO:0016491">
    <property type="term" value="F:oxidoreductase activity"/>
    <property type="evidence" value="ECO:0007669"/>
    <property type="project" value="InterPro"/>
</dbReference>
<evidence type="ECO:0000313" key="3">
    <source>
        <dbReference type="Proteomes" id="UP000603708"/>
    </source>
</evidence>
<feature type="region of interest" description="Disordered" evidence="1">
    <location>
        <begin position="191"/>
        <end position="217"/>
    </location>
</feature>
<reference evidence="2" key="1">
    <citation type="journal article" date="2014" name="Int. J. Syst. Evol. Microbiol.">
        <title>Complete genome sequence of Corynebacterium casei LMG S-19264T (=DSM 44701T), isolated from a smear-ripened cheese.</title>
        <authorList>
            <consortium name="US DOE Joint Genome Institute (JGI-PGF)"/>
            <person name="Walter F."/>
            <person name="Albersmeier A."/>
            <person name="Kalinowski J."/>
            <person name="Ruckert C."/>
        </authorList>
    </citation>
    <scope>NUCLEOTIDE SEQUENCE</scope>
    <source>
        <strain evidence="2">JCM 5069</strain>
    </source>
</reference>
<protein>
    <submittedName>
        <fullName evidence="2">Nitroreductase</fullName>
    </submittedName>
</protein>
<dbReference type="Proteomes" id="UP000603708">
    <property type="component" value="Unassembled WGS sequence"/>
</dbReference>
<dbReference type="AlphaFoldDB" id="A0A919L5I3"/>
<dbReference type="PANTHER" id="PTHR23026">
    <property type="entry name" value="NADPH NITROREDUCTASE"/>
    <property type="match status" value="1"/>
</dbReference>
<sequence length="327" mass="34130">MSSPTLDAPDVASLVADAVMAPALQSAQPWLVRHVRDGDTLELRTESSRALPHDDPAHRELRLECGAALFNLRVAAAHGGRGTRTDLLPDPGDPGLLAVTTLRPPGTARADLAALYPAVRRRHGADHPFTGEQIPAALLDELRGAAAAEGARLAFPDARHAQALLDLAEDAEAPEASRTDVHRQVARWARTHTDTVSGGGVPSAAPGAGPHGGGAPVGDFLGAGPPPGCATAAFEEAPFVAVLGTREDGPLDWLRAGQAMERVLLAAALDGLAMSLEPPALRWPQLRWALRDPLAGMGYVQMLLRLGYGAQEPAAPPRPVSEVLSVV</sequence>
<keyword evidence="3" id="KW-1185">Reference proteome</keyword>
<dbReference type="NCBIfam" id="NF047509">
    <property type="entry name" value="Rv3131_FMN_oxido"/>
    <property type="match status" value="1"/>
</dbReference>
<comment type="caution">
    <text evidence="2">The sequence shown here is derived from an EMBL/GenBank/DDBJ whole genome shotgun (WGS) entry which is preliminary data.</text>
</comment>
<accession>A0A919L5I3</accession>
<name>A0A919L5I3_9ACTN</name>
<gene>
    <name evidence="2" type="ORF">GCM10018793_45480</name>
</gene>
<dbReference type="EMBL" id="BNCD01000014">
    <property type="protein sequence ID" value="GHH83426.1"/>
    <property type="molecule type" value="Genomic_DNA"/>
</dbReference>
<evidence type="ECO:0000256" key="1">
    <source>
        <dbReference type="SAM" id="MobiDB-lite"/>
    </source>
</evidence>
<dbReference type="InterPro" id="IPR050627">
    <property type="entry name" value="Nitroreductase/BluB"/>
</dbReference>
<dbReference type="SUPFAM" id="SSF55469">
    <property type="entry name" value="FMN-dependent nitroreductase-like"/>
    <property type="match status" value="1"/>
</dbReference>
<dbReference type="InterPro" id="IPR000415">
    <property type="entry name" value="Nitroreductase-like"/>
</dbReference>
<organism evidence="2 3">
    <name type="scientific">Streptomyces sulfonofaciens</name>
    <dbReference type="NCBI Taxonomy" id="68272"/>
    <lineage>
        <taxon>Bacteria</taxon>
        <taxon>Bacillati</taxon>
        <taxon>Actinomycetota</taxon>
        <taxon>Actinomycetes</taxon>
        <taxon>Kitasatosporales</taxon>
        <taxon>Streptomycetaceae</taxon>
        <taxon>Streptomyces</taxon>
    </lineage>
</organism>
<reference evidence="2" key="2">
    <citation type="submission" date="2020-09" db="EMBL/GenBank/DDBJ databases">
        <authorList>
            <person name="Sun Q."/>
            <person name="Ohkuma M."/>
        </authorList>
    </citation>
    <scope>NUCLEOTIDE SEQUENCE</scope>
    <source>
        <strain evidence="2">JCM 5069</strain>
    </source>
</reference>
<evidence type="ECO:0000313" key="2">
    <source>
        <dbReference type="EMBL" id="GHH83426.1"/>
    </source>
</evidence>
<dbReference type="RefSeq" id="WP_189934955.1">
    <property type="nucleotide sequence ID" value="NZ_BNCD01000014.1"/>
</dbReference>
<dbReference type="PANTHER" id="PTHR23026:SF123">
    <property type="entry name" value="NAD(P)H NITROREDUCTASE RV3131-RELATED"/>
    <property type="match status" value="1"/>
</dbReference>
<dbReference type="Gene3D" id="3.40.109.10">
    <property type="entry name" value="NADH Oxidase"/>
    <property type="match status" value="1"/>
</dbReference>
<proteinExistence type="predicted"/>